<feature type="domain" description="DUF2007" evidence="1">
    <location>
        <begin position="5"/>
        <end position="61"/>
    </location>
</feature>
<accession>A0A081PGA0</accession>
<gene>
    <name evidence="2" type="ORF">N180_05590</name>
</gene>
<dbReference type="AlphaFoldDB" id="A0A081PGA0"/>
<organism evidence="2 3">
    <name type="scientific">Pedobacter antarcticus 4BY</name>
    <dbReference type="NCBI Taxonomy" id="1358423"/>
    <lineage>
        <taxon>Bacteria</taxon>
        <taxon>Pseudomonadati</taxon>
        <taxon>Bacteroidota</taxon>
        <taxon>Sphingobacteriia</taxon>
        <taxon>Sphingobacteriales</taxon>
        <taxon>Sphingobacteriaceae</taxon>
        <taxon>Pedobacter</taxon>
    </lineage>
</organism>
<comment type="caution">
    <text evidence="2">The sequence shown here is derived from an EMBL/GenBank/DDBJ whole genome shotgun (WGS) entry which is preliminary data.</text>
</comment>
<evidence type="ECO:0000259" key="1">
    <source>
        <dbReference type="Pfam" id="PF09413"/>
    </source>
</evidence>
<dbReference type="RefSeq" id="WP_037441167.1">
    <property type="nucleotide sequence ID" value="NZ_JNFF01000062.1"/>
</dbReference>
<dbReference type="EMBL" id="JNFF01000062">
    <property type="protein sequence ID" value="KEQ29723.1"/>
    <property type="molecule type" value="Genomic_DNA"/>
</dbReference>
<sequence>MDNNWVKVFTSGNALEAEIVKQGLIAIDIPAVVLNKKDSSYQAFGLAEVLVNEVDSAAAEAYILSIETE</sequence>
<protein>
    <recommendedName>
        <fullName evidence="1">DUF2007 domain-containing protein</fullName>
    </recommendedName>
</protein>
<keyword evidence="3" id="KW-1185">Reference proteome</keyword>
<evidence type="ECO:0000313" key="3">
    <source>
        <dbReference type="Proteomes" id="UP000028007"/>
    </source>
</evidence>
<dbReference type="eggNOG" id="ENOG5033A75">
    <property type="taxonomic scope" value="Bacteria"/>
</dbReference>
<dbReference type="Pfam" id="PF09413">
    <property type="entry name" value="DUF2007"/>
    <property type="match status" value="1"/>
</dbReference>
<reference evidence="2 3" key="1">
    <citation type="journal article" date="1992" name="Int. J. Syst. Bacteriol.">
        <title>Sphingobacterium antarcticus sp. nov. a Psychrotrophic Bacterium from the Soils of Schirmacher Oasis, Antarctica.</title>
        <authorList>
            <person name="Shivaji S."/>
            <person name="Ray M.K."/>
            <person name="Rao N.S."/>
            <person name="Saiserr L."/>
            <person name="Jagannadham M.V."/>
            <person name="Kumar G.S."/>
            <person name="Reddy G."/>
            <person name="Bhargava P.M."/>
        </authorList>
    </citation>
    <scope>NUCLEOTIDE SEQUENCE [LARGE SCALE GENOMIC DNA]</scope>
    <source>
        <strain evidence="2 3">4BY</strain>
    </source>
</reference>
<dbReference type="OrthoDB" id="1467917at2"/>
<dbReference type="InterPro" id="IPR018551">
    <property type="entry name" value="DUF2007"/>
</dbReference>
<proteinExistence type="predicted"/>
<evidence type="ECO:0000313" key="2">
    <source>
        <dbReference type="EMBL" id="KEQ29723.1"/>
    </source>
</evidence>
<dbReference type="Proteomes" id="UP000028007">
    <property type="component" value="Unassembled WGS sequence"/>
</dbReference>
<name>A0A081PGA0_9SPHI</name>